<name>A0A8B7VPQ4_CASCN</name>
<dbReference type="InterPro" id="IPR001314">
    <property type="entry name" value="Peptidase_S1A"/>
</dbReference>
<dbReference type="PROSITE" id="PS00134">
    <property type="entry name" value="TRYPSIN_HIS"/>
    <property type="match status" value="1"/>
</dbReference>
<dbReference type="FunFam" id="2.40.10.10:FF:000005">
    <property type="entry name" value="Serine protease 37"/>
    <property type="match status" value="1"/>
</dbReference>
<accession>A0A8B7VPQ4</accession>
<dbReference type="OrthoDB" id="10061449at2759"/>
<dbReference type="RefSeq" id="XP_020033613.1">
    <property type="nucleotide sequence ID" value="XM_020178024.1"/>
</dbReference>
<dbReference type="PANTHER" id="PTHR24271:SF44">
    <property type="entry name" value="1700074P13RIK PROTEIN"/>
    <property type="match status" value="1"/>
</dbReference>
<dbReference type="Gene3D" id="2.40.10.10">
    <property type="entry name" value="Trypsin-like serine proteases"/>
    <property type="match status" value="2"/>
</dbReference>
<dbReference type="Pfam" id="PF00089">
    <property type="entry name" value="Trypsin"/>
    <property type="match status" value="1"/>
</dbReference>
<dbReference type="InterPro" id="IPR001254">
    <property type="entry name" value="Trypsin_dom"/>
</dbReference>
<evidence type="ECO:0000256" key="3">
    <source>
        <dbReference type="ARBA" id="ARBA00022729"/>
    </source>
</evidence>
<dbReference type="PANTHER" id="PTHR24271">
    <property type="entry name" value="KALLIKREIN-RELATED"/>
    <property type="match status" value="1"/>
</dbReference>
<dbReference type="PROSITE" id="PS50240">
    <property type="entry name" value="TRYPSIN_DOM"/>
    <property type="match status" value="1"/>
</dbReference>
<protein>
    <submittedName>
        <fullName evidence="6">Probable inactive serine protease 58</fullName>
    </submittedName>
</protein>
<evidence type="ECO:0000259" key="5">
    <source>
        <dbReference type="PROSITE" id="PS50240"/>
    </source>
</evidence>
<keyword evidence="4" id="KW-1015">Disulfide bond</keyword>
<dbReference type="KEGG" id="ccan:109695464"/>
<feature type="domain" description="Peptidase S1" evidence="5">
    <location>
        <begin position="105"/>
        <end position="317"/>
    </location>
</feature>
<keyword evidence="3" id="KW-0732">Signal</keyword>
<evidence type="ECO:0000256" key="4">
    <source>
        <dbReference type="ARBA" id="ARBA00023157"/>
    </source>
</evidence>
<gene>
    <name evidence="6" type="primary">LOC109695464</name>
</gene>
<dbReference type="InterPro" id="IPR009003">
    <property type="entry name" value="Peptidase_S1_PA"/>
</dbReference>
<dbReference type="InterPro" id="IPR043504">
    <property type="entry name" value="Peptidase_S1_PA_chymotrypsin"/>
</dbReference>
<proteinExistence type="predicted"/>
<sequence>MFCESLETAEGSCKAGDGREKQGEKLKVTKGLAQQQPSSVSLLLHRHAAQSPGQCLVEDMDGSRKGGSETLKTPGFHIRSLPKSGIALAENSDEQLNLPDDFTVPYMAYLQSSPEPCVGSLIHPEWVLTAAHCPLPTKIRLGVYQPSIKDKKEQIRKYSLTVPHPEFNPQYLNNNLRLIKLSKVAVLNNHVGTIAIAMEPMAYNESCFIPTWTWNEYKNFSDPDILTWINQYSLSYKDCWNTLQQEQGEIVNIMCLGKPLNVVTDVKVSLPLSAAPAICGGRLHGILSWSKAGVTLGNEGFFTEVHPYARWIMEIMNSY</sequence>
<keyword evidence="2" id="KW-0964">Secreted</keyword>
<dbReference type="FunFam" id="2.40.10.10:FF:000049">
    <property type="entry name" value="probable inactive serine protease 37"/>
    <property type="match status" value="1"/>
</dbReference>
<keyword evidence="6" id="KW-0378">Hydrolase</keyword>
<dbReference type="GO" id="GO:0030141">
    <property type="term" value="C:secretory granule"/>
    <property type="evidence" value="ECO:0007669"/>
    <property type="project" value="TreeGrafter"/>
</dbReference>
<dbReference type="GO" id="GO:0004252">
    <property type="term" value="F:serine-type endopeptidase activity"/>
    <property type="evidence" value="ECO:0007669"/>
    <property type="project" value="InterPro"/>
</dbReference>
<comment type="subcellular location">
    <subcellularLocation>
        <location evidence="1">Secreted</location>
    </subcellularLocation>
</comment>
<dbReference type="SUPFAM" id="SSF50494">
    <property type="entry name" value="Trypsin-like serine proteases"/>
    <property type="match status" value="1"/>
</dbReference>
<dbReference type="PRINTS" id="PR00722">
    <property type="entry name" value="CHYMOTRYPSIN"/>
</dbReference>
<evidence type="ECO:0000313" key="6">
    <source>
        <dbReference type="RefSeq" id="XP_020033613.1"/>
    </source>
</evidence>
<keyword evidence="6" id="KW-0645">Protease</keyword>
<dbReference type="GO" id="GO:2000243">
    <property type="term" value="P:positive regulation of reproductive process"/>
    <property type="evidence" value="ECO:0007669"/>
    <property type="project" value="UniProtKB-ARBA"/>
</dbReference>
<dbReference type="GO" id="GO:0005576">
    <property type="term" value="C:extracellular region"/>
    <property type="evidence" value="ECO:0007669"/>
    <property type="project" value="UniProtKB-SubCell"/>
</dbReference>
<evidence type="ECO:0000256" key="2">
    <source>
        <dbReference type="ARBA" id="ARBA00022525"/>
    </source>
</evidence>
<organism evidence="6">
    <name type="scientific">Castor canadensis</name>
    <name type="common">American beaver</name>
    <dbReference type="NCBI Taxonomy" id="51338"/>
    <lineage>
        <taxon>Eukaryota</taxon>
        <taxon>Metazoa</taxon>
        <taxon>Chordata</taxon>
        <taxon>Craniata</taxon>
        <taxon>Vertebrata</taxon>
        <taxon>Euteleostomi</taxon>
        <taxon>Mammalia</taxon>
        <taxon>Eutheria</taxon>
        <taxon>Euarchontoglires</taxon>
        <taxon>Glires</taxon>
        <taxon>Rodentia</taxon>
        <taxon>Castorimorpha</taxon>
        <taxon>Castoridae</taxon>
        <taxon>Castor</taxon>
    </lineage>
</organism>
<dbReference type="AlphaFoldDB" id="A0A8B7VPQ4"/>
<dbReference type="InterPro" id="IPR018114">
    <property type="entry name" value="TRYPSIN_HIS"/>
</dbReference>
<reference evidence="6" key="1">
    <citation type="submission" date="2025-08" db="UniProtKB">
        <authorList>
            <consortium name="RefSeq"/>
        </authorList>
    </citation>
    <scope>IDENTIFICATION</scope>
    <source>
        <tissue evidence="6">Leukocyte</tissue>
    </source>
</reference>
<dbReference type="GO" id="GO:0006508">
    <property type="term" value="P:proteolysis"/>
    <property type="evidence" value="ECO:0007669"/>
    <property type="project" value="UniProtKB-KW"/>
</dbReference>
<dbReference type="SMART" id="SM00020">
    <property type="entry name" value="Tryp_SPc"/>
    <property type="match status" value="1"/>
</dbReference>
<evidence type="ECO:0000256" key="1">
    <source>
        <dbReference type="ARBA" id="ARBA00004613"/>
    </source>
</evidence>